<dbReference type="STRING" id="62062.ENSHHUP00000053767"/>
<dbReference type="InterPro" id="IPR003961">
    <property type="entry name" value="FN3_dom"/>
</dbReference>
<organism evidence="3 4">
    <name type="scientific">Hucho hucho</name>
    <name type="common">huchen</name>
    <dbReference type="NCBI Taxonomy" id="62062"/>
    <lineage>
        <taxon>Eukaryota</taxon>
        <taxon>Metazoa</taxon>
        <taxon>Chordata</taxon>
        <taxon>Craniata</taxon>
        <taxon>Vertebrata</taxon>
        <taxon>Euteleostomi</taxon>
        <taxon>Actinopterygii</taxon>
        <taxon>Neopterygii</taxon>
        <taxon>Teleostei</taxon>
        <taxon>Protacanthopterygii</taxon>
        <taxon>Salmoniformes</taxon>
        <taxon>Salmonidae</taxon>
        <taxon>Salmoninae</taxon>
        <taxon>Hucho</taxon>
    </lineage>
</organism>
<feature type="domain" description="Fibronectin type-III" evidence="2">
    <location>
        <begin position="20"/>
        <end position="121"/>
    </location>
</feature>
<sequence length="345" mass="38074">MLTVDLCADCTFSFCLHVDPPSKPEVTDVTRSSVTIAWGIPFNDGGSKIVGYIVERKPWSDDEWDNTRWLKCNYTTITETHFTVGGLGEAEIFEFRVIAKNGAGVHSAPSETTGPITCKDEYTPPKAELDSSLVGEHVTVRAGSDLVLDGIIGGKPEPIVWWAKGDKVLELGEKYSLTYTSSRAMAIIKSCNRNDTGRYVLTVKNASGTKTASVNVKVLDTPGPPEEKVTITRVTDEKCTVSWKIPLEDGGDLVTHYIVDRRETSRLNWVIMETECKTLSCVSSKLIKNNEYVFRVRGVNKFGPGVPLESEPVIARNAYSKHAFSGHVILVDAIQFLSYSKTKPY</sequence>
<dbReference type="GO" id="GO:0008307">
    <property type="term" value="F:structural constituent of muscle"/>
    <property type="evidence" value="ECO:0007669"/>
    <property type="project" value="TreeGrafter"/>
</dbReference>
<dbReference type="Pfam" id="PF07679">
    <property type="entry name" value="I-set"/>
    <property type="match status" value="1"/>
</dbReference>
<dbReference type="InterPro" id="IPR013783">
    <property type="entry name" value="Ig-like_fold"/>
</dbReference>
<dbReference type="Gene3D" id="2.60.40.10">
    <property type="entry name" value="Immunoglobulins"/>
    <property type="match status" value="3"/>
</dbReference>
<dbReference type="SMART" id="SM00060">
    <property type="entry name" value="FN3"/>
    <property type="match status" value="2"/>
</dbReference>
<evidence type="ECO:0000259" key="2">
    <source>
        <dbReference type="PROSITE" id="PS50853"/>
    </source>
</evidence>
<dbReference type="Pfam" id="PF00041">
    <property type="entry name" value="fn3"/>
    <property type="match status" value="2"/>
</dbReference>
<accession>A0A4W5NRW3</accession>
<reference evidence="3" key="2">
    <citation type="submission" date="2025-08" db="UniProtKB">
        <authorList>
            <consortium name="Ensembl"/>
        </authorList>
    </citation>
    <scope>IDENTIFICATION</scope>
</reference>
<dbReference type="FunFam" id="2.60.40.10:FF:000011">
    <property type="entry name" value="Titin b"/>
    <property type="match status" value="1"/>
</dbReference>
<dbReference type="InterPro" id="IPR036179">
    <property type="entry name" value="Ig-like_dom_sf"/>
</dbReference>
<protein>
    <recommendedName>
        <fullName evidence="2">Fibronectin type-III domain-containing protein</fullName>
    </recommendedName>
</protein>
<evidence type="ECO:0000256" key="1">
    <source>
        <dbReference type="ARBA" id="ARBA00023319"/>
    </source>
</evidence>
<dbReference type="Ensembl" id="ENSHHUT00000055641.1">
    <property type="protein sequence ID" value="ENSHHUP00000053767.1"/>
    <property type="gene ID" value="ENSHHUG00000032284.1"/>
</dbReference>
<dbReference type="InterPro" id="IPR013098">
    <property type="entry name" value="Ig_I-set"/>
</dbReference>
<proteinExistence type="predicted"/>
<dbReference type="FunFam" id="2.60.40.10:FF:000002">
    <property type="entry name" value="Titin a"/>
    <property type="match status" value="1"/>
</dbReference>
<dbReference type="SUPFAM" id="SSF48726">
    <property type="entry name" value="Immunoglobulin"/>
    <property type="match status" value="1"/>
</dbReference>
<dbReference type="GO" id="GO:0048738">
    <property type="term" value="P:cardiac muscle tissue development"/>
    <property type="evidence" value="ECO:0007669"/>
    <property type="project" value="TreeGrafter"/>
</dbReference>
<evidence type="ECO:0000313" key="4">
    <source>
        <dbReference type="Proteomes" id="UP000314982"/>
    </source>
</evidence>
<dbReference type="FunFam" id="2.60.40.10:FF:000012">
    <property type="entry name" value="titin isoform X1"/>
    <property type="match status" value="1"/>
</dbReference>
<dbReference type="InterPro" id="IPR036116">
    <property type="entry name" value="FN3_sf"/>
</dbReference>
<feature type="domain" description="Fibronectin type-III" evidence="2">
    <location>
        <begin position="225"/>
        <end position="318"/>
    </location>
</feature>
<dbReference type="PANTHER" id="PTHR14340">
    <property type="entry name" value="MICROFIBRIL-ASSOCIATED GLYCOPROTEIN 3"/>
    <property type="match status" value="1"/>
</dbReference>
<dbReference type="PROSITE" id="PS50853">
    <property type="entry name" value="FN3"/>
    <property type="match status" value="2"/>
</dbReference>
<reference evidence="3" key="3">
    <citation type="submission" date="2025-09" db="UniProtKB">
        <authorList>
            <consortium name="Ensembl"/>
        </authorList>
    </citation>
    <scope>IDENTIFICATION</scope>
</reference>
<dbReference type="CDD" id="cd00063">
    <property type="entry name" value="FN3"/>
    <property type="match status" value="2"/>
</dbReference>
<dbReference type="GeneTree" id="ENSGT01110000267173"/>
<dbReference type="AlphaFoldDB" id="A0A4W5NRW3"/>
<dbReference type="Proteomes" id="UP000314982">
    <property type="component" value="Unassembled WGS sequence"/>
</dbReference>
<dbReference type="SUPFAM" id="SSF49265">
    <property type="entry name" value="Fibronectin type III"/>
    <property type="match status" value="1"/>
</dbReference>
<name>A0A4W5NRW3_9TELE</name>
<reference evidence="4" key="1">
    <citation type="submission" date="2018-06" db="EMBL/GenBank/DDBJ databases">
        <title>Genome assembly of Danube salmon.</title>
        <authorList>
            <person name="Macqueen D.J."/>
            <person name="Gundappa M.K."/>
        </authorList>
    </citation>
    <scope>NUCLEOTIDE SEQUENCE [LARGE SCALE GENOMIC DNA]</scope>
</reference>
<dbReference type="PANTHER" id="PTHR14340:SF13">
    <property type="entry name" value="TITIN"/>
    <property type="match status" value="1"/>
</dbReference>
<evidence type="ECO:0000313" key="3">
    <source>
        <dbReference type="Ensembl" id="ENSHHUP00000053767.1"/>
    </source>
</evidence>
<keyword evidence="1" id="KW-0393">Immunoglobulin domain</keyword>
<keyword evidence="4" id="KW-1185">Reference proteome</keyword>
<dbReference type="GO" id="GO:0031430">
    <property type="term" value="C:M band"/>
    <property type="evidence" value="ECO:0007669"/>
    <property type="project" value="TreeGrafter"/>
</dbReference>
<dbReference type="GO" id="GO:0045214">
    <property type="term" value="P:sarcomere organization"/>
    <property type="evidence" value="ECO:0007669"/>
    <property type="project" value="TreeGrafter"/>
</dbReference>
<dbReference type="PRINTS" id="PR00014">
    <property type="entry name" value="FNTYPEIII"/>
</dbReference>